<accession>A0A7R9VTR6</accession>
<feature type="domain" description="Glycosyltransferase 61 catalytic" evidence="1">
    <location>
        <begin position="6"/>
        <end position="99"/>
    </location>
</feature>
<evidence type="ECO:0000259" key="1">
    <source>
        <dbReference type="Pfam" id="PF04577"/>
    </source>
</evidence>
<sequence>MILKTREQLNLEYHPHRVTILWRDSDKRRREPIRDADGLKQSLEEAGYLHVDIVHSSNSTLWSCIDCQLDIFRNTWLFIASHGAGIMNLQFMAANTSVVEIASADRPEEPIYSNLEQRARLLGQHFYHYYWHDEKEKTELNATAFVEELVEFSPPIAQPRSYHQVPQKVF</sequence>
<evidence type="ECO:0000313" key="2">
    <source>
        <dbReference type="EMBL" id="CAD8304391.1"/>
    </source>
</evidence>
<dbReference type="Pfam" id="PF04577">
    <property type="entry name" value="Glyco_transf_61"/>
    <property type="match status" value="1"/>
</dbReference>
<dbReference type="GO" id="GO:0016757">
    <property type="term" value="F:glycosyltransferase activity"/>
    <property type="evidence" value="ECO:0007669"/>
    <property type="project" value="InterPro"/>
</dbReference>
<reference evidence="2" key="1">
    <citation type="submission" date="2021-01" db="EMBL/GenBank/DDBJ databases">
        <authorList>
            <person name="Corre E."/>
            <person name="Pelletier E."/>
            <person name="Niang G."/>
            <person name="Scheremetjew M."/>
            <person name="Finn R."/>
            <person name="Kale V."/>
            <person name="Holt S."/>
            <person name="Cochrane G."/>
            <person name="Meng A."/>
            <person name="Brown T."/>
            <person name="Cohen L."/>
        </authorList>
    </citation>
    <scope>NUCLEOTIDE SEQUENCE</scope>
    <source>
        <strain evidence="2">CCMP147</strain>
    </source>
</reference>
<gene>
    <name evidence="2" type="ORF">TDUB1175_LOCUS6901</name>
</gene>
<dbReference type="EMBL" id="HBED01013791">
    <property type="protein sequence ID" value="CAD8304391.1"/>
    <property type="molecule type" value="Transcribed_RNA"/>
</dbReference>
<dbReference type="AlphaFoldDB" id="A0A7R9VTR6"/>
<protein>
    <recommendedName>
        <fullName evidence="1">Glycosyltransferase 61 catalytic domain-containing protein</fullName>
    </recommendedName>
</protein>
<proteinExistence type="predicted"/>
<name>A0A7R9VTR6_9STRA</name>
<dbReference type="InterPro" id="IPR049625">
    <property type="entry name" value="Glyco_transf_61_cat"/>
</dbReference>
<organism evidence="2">
    <name type="scientific">Pseudictyota dubia</name>
    <dbReference type="NCBI Taxonomy" id="2749911"/>
    <lineage>
        <taxon>Eukaryota</taxon>
        <taxon>Sar</taxon>
        <taxon>Stramenopiles</taxon>
        <taxon>Ochrophyta</taxon>
        <taxon>Bacillariophyta</taxon>
        <taxon>Mediophyceae</taxon>
        <taxon>Biddulphiophycidae</taxon>
        <taxon>Eupodiscales</taxon>
        <taxon>Odontellaceae</taxon>
        <taxon>Pseudictyota</taxon>
    </lineage>
</organism>